<dbReference type="Proteomes" id="UP000276215">
    <property type="component" value="Unassembled WGS sequence"/>
</dbReference>
<keyword evidence="1" id="KW-0812">Transmembrane</keyword>
<keyword evidence="3" id="KW-1185">Reference proteome</keyword>
<feature type="transmembrane region" description="Helical" evidence="1">
    <location>
        <begin position="38"/>
        <end position="58"/>
    </location>
</feature>
<evidence type="ECO:0000256" key="1">
    <source>
        <dbReference type="SAM" id="Phobius"/>
    </source>
</evidence>
<feature type="non-terminal residue" evidence="2">
    <location>
        <position position="1"/>
    </location>
</feature>
<evidence type="ECO:0000313" key="2">
    <source>
        <dbReference type="EMBL" id="RPB01351.1"/>
    </source>
</evidence>
<accession>A0A3N4JYY7</accession>
<reference evidence="2 3" key="1">
    <citation type="journal article" date="2018" name="Nat. Ecol. Evol.">
        <title>Pezizomycetes genomes reveal the molecular basis of ectomycorrhizal truffle lifestyle.</title>
        <authorList>
            <person name="Murat C."/>
            <person name="Payen T."/>
            <person name="Noel B."/>
            <person name="Kuo A."/>
            <person name="Morin E."/>
            <person name="Chen J."/>
            <person name="Kohler A."/>
            <person name="Krizsan K."/>
            <person name="Balestrini R."/>
            <person name="Da Silva C."/>
            <person name="Montanini B."/>
            <person name="Hainaut M."/>
            <person name="Levati E."/>
            <person name="Barry K.W."/>
            <person name="Belfiori B."/>
            <person name="Cichocki N."/>
            <person name="Clum A."/>
            <person name="Dockter R.B."/>
            <person name="Fauchery L."/>
            <person name="Guy J."/>
            <person name="Iotti M."/>
            <person name="Le Tacon F."/>
            <person name="Lindquist E.A."/>
            <person name="Lipzen A."/>
            <person name="Malagnac F."/>
            <person name="Mello A."/>
            <person name="Molinier V."/>
            <person name="Miyauchi S."/>
            <person name="Poulain J."/>
            <person name="Riccioni C."/>
            <person name="Rubini A."/>
            <person name="Sitrit Y."/>
            <person name="Splivallo R."/>
            <person name="Traeger S."/>
            <person name="Wang M."/>
            <person name="Zifcakova L."/>
            <person name="Wipf D."/>
            <person name="Zambonelli A."/>
            <person name="Paolocci F."/>
            <person name="Nowrousian M."/>
            <person name="Ottonello S."/>
            <person name="Baldrian P."/>
            <person name="Spatafora J.W."/>
            <person name="Henrissat B."/>
            <person name="Nagy L.G."/>
            <person name="Aury J.M."/>
            <person name="Wincker P."/>
            <person name="Grigoriev I.V."/>
            <person name="Bonfante P."/>
            <person name="Martin F.M."/>
        </authorList>
    </citation>
    <scope>NUCLEOTIDE SEQUENCE [LARGE SCALE GENOMIC DNA]</scope>
    <source>
        <strain evidence="2 3">120613-1</strain>
    </source>
</reference>
<keyword evidence="1" id="KW-0472">Membrane</keyword>
<gene>
    <name evidence="2" type="ORF">L873DRAFT_1803908</name>
</gene>
<evidence type="ECO:0000313" key="3">
    <source>
        <dbReference type="Proteomes" id="UP000276215"/>
    </source>
</evidence>
<organism evidence="2 3">
    <name type="scientific">Choiromyces venosus 120613-1</name>
    <dbReference type="NCBI Taxonomy" id="1336337"/>
    <lineage>
        <taxon>Eukaryota</taxon>
        <taxon>Fungi</taxon>
        <taxon>Dikarya</taxon>
        <taxon>Ascomycota</taxon>
        <taxon>Pezizomycotina</taxon>
        <taxon>Pezizomycetes</taxon>
        <taxon>Pezizales</taxon>
        <taxon>Tuberaceae</taxon>
        <taxon>Choiromyces</taxon>
    </lineage>
</organism>
<name>A0A3N4JYY7_9PEZI</name>
<dbReference type="EMBL" id="ML120374">
    <property type="protein sequence ID" value="RPB01351.1"/>
    <property type="molecule type" value="Genomic_DNA"/>
</dbReference>
<sequence>WFDYYWNGATLIRTSQTMIVQHPYGGPLTMDVKVVYDYYSPVMMSILTSWILLAEHLYSKLL</sequence>
<keyword evidence="1" id="KW-1133">Transmembrane helix</keyword>
<dbReference type="AlphaFoldDB" id="A0A3N4JYY7"/>
<protein>
    <submittedName>
        <fullName evidence="2">Uncharacterized protein</fullName>
    </submittedName>
</protein>
<proteinExistence type="predicted"/>